<feature type="domain" description="DUF1559" evidence="1">
    <location>
        <begin position="33"/>
        <end position="354"/>
    </location>
</feature>
<dbReference type="Pfam" id="PF07963">
    <property type="entry name" value="N_methyl"/>
    <property type="match status" value="1"/>
</dbReference>
<reference evidence="2 3" key="1">
    <citation type="submission" date="2019-02" db="EMBL/GenBank/DDBJ databases">
        <title>Deep-cultivation of Planctomycetes and their phenomic and genomic characterization uncovers novel biology.</title>
        <authorList>
            <person name="Wiegand S."/>
            <person name="Jogler M."/>
            <person name="Boedeker C."/>
            <person name="Pinto D."/>
            <person name="Vollmers J."/>
            <person name="Rivas-Marin E."/>
            <person name="Kohn T."/>
            <person name="Peeters S.H."/>
            <person name="Heuer A."/>
            <person name="Rast P."/>
            <person name="Oberbeckmann S."/>
            <person name="Bunk B."/>
            <person name="Jeske O."/>
            <person name="Meyerdierks A."/>
            <person name="Storesund J.E."/>
            <person name="Kallscheuer N."/>
            <person name="Luecker S."/>
            <person name="Lage O.M."/>
            <person name="Pohl T."/>
            <person name="Merkel B.J."/>
            <person name="Hornburger P."/>
            <person name="Mueller R.-W."/>
            <person name="Bruemmer F."/>
            <person name="Labrenz M."/>
            <person name="Spormann A.M."/>
            <person name="Op den Camp H."/>
            <person name="Overmann J."/>
            <person name="Amann R."/>
            <person name="Jetten M.S.M."/>
            <person name="Mascher T."/>
            <person name="Medema M.H."/>
            <person name="Devos D.P."/>
            <person name="Kaster A.-K."/>
            <person name="Ovreas L."/>
            <person name="Rohde M."/>
            <person name="Galperin M.Y."/>
            <person name="Jogler C."/>
        </authorList>
    </citation>
    <scope>NUCLEOTIDE SEQUENCE [LARGE SCALE GENOMIC DNA]</scope>
    <source>
        <strain evidence="2 3">SV_7m_r</strain>
    </source>
</reference>
<dbReference type="AlphaFoldDB" id="A0A517SZP6"/>
<proteinExistence type="predicted"/>
<dbReference type="InterPro" id="IPR011453">
    <property type="entry name" value="DUF1559"/>
</dbReference>
<dbReference type="PANTHER" id="PTHR30093:SF2">
    <property type="entry name" value="TYPE II SECRETION SYSTEM PROTEIN H"/>
    <property type="match status" value="1"/>
</dbReference>
<name>A0A517SZP6_9BACT</name>
<accession>A0A517SZP6</accession>
<dbReference type="InterPro" id="IPR045584">
    <property type="entry name" value="Pilin-like"/>
</dbReference>
<protein>
    <recommendedName>
        <fullName evidence="1">DUF1559 domain-containing protein</fullName>
    </recommendedName>
</protein>
<evidence type="ECO:0000313" key="3">
    <source>
        <dbReference type="Proteomes" id="UP000315003"/>
    </source>
</evidence>
<evidence type="ECO:0000313" key="2">
    <source>
        <dbReference type="EMBL" id="QDT61617.1"/>
    </source>
</evidence>
<dbReference type="PROSITE" id="PS00409">
    <property type="entry name" value="PROKAR_NTER_METHYL"/>
    <property type="match status" value="1"/>
</dbReference>
<keyword evidence="3" id="KW-1185">Reference proteome</keyword>
<dbReference type="InterPro" id="IPR012902">
    <property type="entry name" value="N_methyl_site"/>
</dbReference>
<dbReference type="EMBL" id="CP036272">
    <property type="protein sequence ID" value="QDT61617.1"/>
    <property type="molecule type" value="Genomic_DNA"/>
</dbReference>
<organism evidence="2 3">
    <name type="scientific">Stieleria bergensis</name>
    <dbReference type="NCBI Taxonomy" id="2528025"/>
    <lineage>
        <taxon>Bacteria</taxon>
        <taxon>Pseudomonadati</taxon>
        <taxon>Planctomycetota</taxon>
        <taxon>Planctomycetia</taxon>
        <taxon>Pirellulales</taxon>
        <taxon>Pirellulaceae</taxon>
        <taxon>Stieleria</taxon>
    </lineage>
</organism>
<dbReference type="Pfam" id="PF07596">
    <property type="entry name" value="SBP_bac_10"/>
    <property type="match status" value="1"/>
</dbReference>
<gene>
    <name evidence="2" type="ORF">SV7mr_41540</name>
</gene>
<dbReference type="PANTHER" id="PTHR30093">
    <property type="entry name" value="GENERAL SECRETION PATHWAY PROTEIN G"/>
    <property type="match status" value="1"/>
</dbReference>
<sequence>MNQKRTGFTLVELLVVIAIIGILVGLLLPAVGAVREAARRAQCLNNLRQFGIAVQTFHTKKNRLPTYTTSYGLFAGGNDPATGNPSTPHIKLGGWGVPLLAELGEQPVAQRWLEARFPIYLPSPDSFDGSGGNYNKDAAPNLPTFQCPSNVLENGSIGNSSYVPNNGGALRNNSGNLFDAAMFYQSENKNNGVFQLGYAGPVGNPFYRPKTPKRTMEDLVDGESKTMLISENIQALPWHRAGYLDGDDLQTATGDLDWGVPAVATDAAGLSRGLAYLRAKYINGMVWHAENDNPTFGAPAVARDHKINGGGDTSESITVRRMTAADCFDLARPSSLHPEMANCVMADGSTVSLQNSMSYEVYQAMMTPNGSKSNVPNPAFIITDELE</sequence>
<dbReference type="RefSeq" id="WP_145278685.1">
    <property type="nucleotide sequence ID" value="NZ_CP036272.1"/>
</dbReference>
<dbReference type="OrthoDB" id="269098at2"/>
<dbReference type="SUPFAM" id="SSF54523">
    <property type="entry name" value="Pili subunits"/>
    <property type="match status" value="1"/>
</dbReference>
<evidence type="ECO:0000259" key="1">
    <source>
        <dbReference type="Pfam" id="PF07596"/>
    </source>
</evidence>
<dbReference type="NCBIfam" id="TIGR02532">
    <property type="entry name" value="IV_pilin_GFxxxE"/>
    <property type="match status" value="1"/>
</dbReference>
<dbReference type="Proteomes" id="UP000315003">
    <property type="component" value="Chromosome"/>
</dbReference>
<dbReference type="Gene3D" id="3.30.700.10">
    <property type="entry name" value="Glycoprotein, Type 4 Pilin"/>
    <property type="match status" value="1"/>
</dbReference>